<keyword evidence="3" id="KW-1185">Reference proteome</keyword>
<dbReference type="PANTHER" id="PTHR32487:SF0">
    <property type="entry name" value="3-OXO-DELTA(4,5)-STEROID 5-BETA-REDUCTASE"/>
    <property type="match status" value="1"/>
</dbReference>
<reference evidence="2" key="1">
    <citation type="submission" date="2021-03" db="EMBL/GenBank/DDBJ databases">
        <title>Comparative genomics and phylogenomic investigation of the class Geoglossomycetes provide insights into ecological specialization and systematics.</title>
        <authorList>
            <person name="Melie T."/>
            <person name="Pirro S."/>
            <person name="Miller A.N."/>
            <person name="Quandt A."/>
        </authorList>
    </citation>
    <scope>NUCLEOTIDE SEQUENCE</scope>
    <source>
        <strain evidence="2">CAQ_001_2017</strain>
    </source>
</reference>
<evidence type="ECO:0000259" key="1">
    <source>
        <dbReference type="Pfam" id="PF22917"/>
    </source>
</evidence>
<gene>
    <name evidence="2" type="ORF">GP486_000225</name>
</gene>
<dbReference type="SUPFAM" id="SSF51735">
    <property type="entry name" value="NAD(P)-binding Rossmann-fold domains"/>
    <property type="match status" value="1"/>
</dbReference>
<accession>A0A9P8LJA6</accession>
<dbReference type="InterPro" id="IPR036291">
    <property type="entry name" value="NAD(P)-bd_dom_sf"/>
</dbReference>
<dbReference type="InterPro" id="IPR055222">
    <property type="entry name" value="PRISE-like_Rossmann-fold"/>
</dbReference>
<dbReference type="CDD" id="cd08948">
    <property type="entry name" value="5beta-POR_like_SDR_a"/>
    <property type="match status" value="1"/>
</dbReference>
<dbReference type="Gene3D" id="3.40.50.720">
    <property type="entry name" value="NAD(P)-binding Rossmann-like Domain"/>
    <property type="match status" value="1"/>
</dbReference>
<proteinExistence type="predicted"/>
<dbReference type="Proteomes" id="UP000750711">
    <property type="component" value="Unassembled WGS sequence"/>
</dbReference>
<comment type="caution">
    <text evidence="2">The sequence shown here is derived from an EMBL/GenBank/DDBJ whole genome shotgun (WGS) entry which is preliminary data.</text>
</comment>
<dbReference type="Pfam" id="PF22917">
    <property type="entry name" value="PRISE"/>
    <property type="match status" value="1"/>
</dbReference>
<organism evidence="2 3">
    <name type="scientific">Trichoglossum hirsutum</name>
    <dbReference type="NCBI Taxonomy" id="265104"/>
    <lineage>
        <taxon>Eukaryota</taxon>
        <taxon>Fungi</taxon>
        <taxon>Dikarya</taxon>
        <taxon>Ascomycota</taxon>
        <taxon>Pezizomycotina</taxon>
        <taxon>Geoglossomycetes</taxon>
        <taxon>Geoglossales</taxon>
        <taxon>Geoglossaceae</taxon>
        <taxon>Trichoglossum</taxon>
    </lineage>
</organism>
<sequence length="315" mass="35531">MLTDAGAMLKNFLDALAITGAEKKLKRVILTTGAKQYGVHLGPPKNPMEETDPWIEGPDRPPNFYYNQQIILNDAAKGKNWDWVVTYPNDVTGYARGNYMNLTTALGLYATVCRELGKPLLFPGSERFYTGLDCFTSSKLHAEFNLWAALEPKCRNQAFNVVNGDTHSWQALWPKVSARFGCHIPASQFSLPAPLASRIDLHPRPPAADVAAQAGLEGRIKPGVLELRVDLTKWSREKEVVEAWERVMKREGLDEEAWEKATWAFLGFVLGRNYDCVISMSKARRFGWTGYVDTWDAFDDAFDELEKQKLIPKTK</sequence>
<evidence type="ECO:0000313" key="2">
    <source>
        <dbReference type="EMBL" id="KAH0566367.1"/>
    </source>
</evidence>
<dbReference type="AlphaFoldDB" id="A0A9P8LJA6"/>
<evidence type="ECO:0000313" key="3">
    <source>
        <dbReference type="Proteomes" id="UP000750711"/>
    </source>
</evidence>
<name>A0A9P8LJA6_9PEZI</name>
<dbReference type="EMBL" id="JAGHQM010000012">
    <property type="protein sequence ID" value="KAH0566367.1"/>
    <property type="molecule type" value="Genomic_DNA"/>
</dbReference>
<feature type="domain" description="PRISE-like Rossmann-fold" evidence="1">
    <location>
        <begin position="16"/>
        <end position="183"/>
    </location>
</feature>
<dbReference type="PANTHER" id="PTHR32487">
    <property type="entry name" value="3-OXO-DELTA(4,5)-STEROID 5-BETA-REDUCTASE"/>
    <property type="match status" value="1"/>
</dbReference>
<protein>
    <recommendedName>
        <fullName evidence="1">PRISE-like Rossmann-fold domain-containing protein</fullName>
    </recommendedName>
</protein>